<dbReference type="AlphaFoldDB" id="A0A136JGK3"/>
<accession>A0A136JGK3</accession>
<dbReference type="EMBL" id="KQ964246">
    <property type="protein sequence ID" value="KXJ96279.1"/>
    <property type="molecule type" value="Genomic_DNA"/>
</dbReference>
<dbReference type="Proteomes" id="UP000070501">
    <property type="component" value="Unassembled WGS sequence"/>
</dbReference>
<dbReference type="OrthoDB" id="10517802at2759"/>
<sequence>MAVSNNSHLPESQFPLCPSCVAERSPASFYTSNYCRHRPPVLNEQYSRQPVDLEQSLCSDQHLVALGRQATVPANVGAADLPDLDSTLSELYEESLESFSTVKDTAAPIRNDIHHLLCNFDHGFDLGREVRAEPQLTQSAIATLALYHAREYQHDVHGWALGQGITSAMADAHQTAALVDELNLSMVLAEKSTTSSHSDVTGWSWYLVGDETSNPITTDHDVRDTGGQFVDDTISPLPFDEML</sequence>
<evidence type="ECO:0000313" key="1">
    <source>
        <dbReference type="EMBL" id="KXJ96279.1"/>
    </source>
</evidence>
<proteinExistence type="predicted"/>
<protein>
    <submittedName>
        <fullName evidence="1">Uncharacterized protein</fullName>
    </submittedName>
</protein>
<gene>
    <name evidence="1" type="ORF">Micbo1qcDRAFT_172090</name>
</gene>
<organism evidence="1 2">
    <name type="scientific">Microdochium bolleyi</name>
    <dbReference type="NCBI Taxonomy" id="196109"/>
    <lineage>
        <taxon>Eukaryota</taxon>
        <taxon>Fungi</taxon>
        <taxon>Dikarya</taxon>
        <taxon>Ascomycota</taxon>
        <taxon>Pezizomycotina</taxon>
        <taxon>Sordariomycetes</taxon>
        <taxon>Xylariomycetidae</taxon>
        <taxon>Xylariales</taxon>
        <taxon>Microdochiaceae</taxon>
        <taxon>Microdochium</taxon>
    </lineage>
</organism>
<reference evidence="2" key="1">
    <citation type="submission" date="2016-02" db="EMBL/GenBank/DDBJ databases">
        <title>Draft genome sequence of Microdochium bolleyi, a fungal endophyte of beachgrass.</title>
        <authorList>
            <consortium name="DOE Joint Genome Institute"/>
            <person name="David A.S."/>
            <person name="May G."/>
            <person name="Haridas S."/>
            <person name="Lim J."/>
            <person name="Wang M."/>
            <person name="Labutti K."/>
            <person name="Lipzen A."/>
            <person name="Barry K."/>
            <person name="Grigoriev I.V."/>
        </authorList>
    </citation>
    <scope>NUCLEOTIDE SEQUENCE [LARGE SCALE GENOMIC DNA]</scope>
    <source>
        <strain evidence="2">J235TASD1</strain>
    </source>
</reference>
<evidence type="ECO:0000313" key="2">
    <source>
        <dbReference type="Proteomes" id="UP000070501"/>
    </source>
</evidence>
<name>A0A136JGK3_9PEZI</name>
<keyword evidence="2" id="KW-1185">Reference proteome</keyword>
<dbReference type="InParanoid" id="A0A136JGK3"/>